<proteinExistence type="predicted"/>
<evidence type="ECO:0000313" key="1">
    <source>
        <dbReference type="EMBL" id="DAD73726.1"/>
    </source>
</evidence>
<sequence>MSDLCLSTPLPPSSPSDLQALCSVTSYLLRQKPVEVPVEHFLHAGTYIRTCFVPKGAAIVGALIKVPTVVIVCGRCQVTAGPAIKAIDGYAVLRAEAGRRQCFAALEDTYITMIFASSAKTVADAEKEFTDEWDLLTTNSEGGIRGKV</sequence>
<protein>
    <submittedName>
        <fullName evidence="1">Uncharacterized protein</fullName>
    </submittedName>
</protein>
<accession>A0A8S5LUK8</accession>
<name>A0A8S5LUK8_9CAUD</name>
<organism evidence="1">
    <name type="scientific">Podoviridae sp. ctrub15</name>
    <dbReference type="NCBI Taxonomy" id="2826581"/>
    <lineage>
        <taxon>Viruses</taxon>
        <taxon>Duplodnaviria</taxon>
        <taxon>Heunggongvirae</taxon>
        <taxon>Uroviricota</taxon>
        <taxon>Caudoviricetes</taxon>
    </lineage>
</organism>
<dbReference type="EMBL" id="BK014743">
    <property type="protein sequence ID" value="DAD73726.1"/>
    <property type="molecule type" value="Genomic_DNA"/>
</dbReference>
<reference evidence="1" key="1">
    <citation type="journal article" date="2021" name="Proc. Natl. Acad. Sci. U.S.A.">
        <title>A Catalog of Tens of Thousands of Viruses from Human Metagenomes Reveals Hidden Associations with Chronic Diseases.</title>
        <authorList>
            <person name="Tisza M.J."/>
            <person name="Buck C.B."/>
        </authorList>
    </citation>
    <scope>NUCLEOTIDE SEQUENCE</scope>
    <source>
        <strain evidence="1">Ctrub15</strain>
    </source>
</reference>